<dbReference type="InterPro" id="IPR002364">
    <property type="entry name" value="Quin_OxRdtase/zeta-crystal_CS"/>
</dbReference>
<dbReference type="InterPro" id="IPR036291">
    <property type="entry name" value="NAD(P)-bd_dom_sf"/>
</dbReference>
<name>A0A485LF71_9STRA</name>
<keyword evidence="5" id="KW-1185">Reference proteome</keyword>
<dbReference type="Gene3D" id="3.90.180.10">
    <property type="entry name" value="Medium-chain alcohol dehydrogenases, catalytic domain"/>
    <property type="match status" value="1"/>
</dbReference>
<proteinExistence type="predicted"/>
<dbReference type="AlphaFoldDB" id="A0A485LF71"/>
<dbReference type="CDD" id="cd08267">
    <property type="entry name" value="MDR1"/>
    <property type="match status" value="1"/>
</dbReference>
<dbReference type="Pfam" id="PF08240">
    <property type="entry name" value="ADH_N"/>
    <property type="match status" value="1"/>
</dbReference>
<evidence type="ECO:0000313" key="4">
    <source>
        <dbReference type="EMBL" id="VFT96969.1"/>
    </source>
</evidence>
<protein>
    <submittedName>
        <fullName evidence="4">Aste57867_20279 protein</fullName>
    </submittedName>
</protein>
<dbReference type="InterPro" id="IPR013154">
    <property type="entry name" value="ADH-like_N"/>
</dbReference>
<evidence type="ECO:0000259" key="2">
    <source>
        <dbReference type="SMART" id="SM00829"/>
    </source>
</evidence>
<dbReference type="OrthoDB" id="201656at2759"/>
<dbReference type="Proteomes" id="UP000332933">
    <property type="component" value="Unassembled WGS sequence"/>
</dbReference>
<accession>A0A485LF71</accession>
<dbReference type="GO" id="GO:0008270">
    <property type="term" value="F:zinc ion binding"/>
    <property type="evidence" value="ECO:0007669"/>
    <property type="project" value="InterPro"/>
</dbReference>
<dbReference type="EMBL" id="VJMH01006769">
    <property type="protein sequence ID" value="KAF0688077.1"/>
    <property type="molecule type" value="Genomic_DNA"/>
</dbReference>
<reference evidence="4 5" key="1">
    <citation type="submission" date="2019-03" db="EMBL/GenBank/DDBJ databases">
        <authorList>
            <person name="Gaulin E."/>
            <person name="Dumas B."/>
        </authorList>
    </citation>
    <scope>NUCLEOTIDE SEQUENCE [LARGE SCALE GENOMIC DNA]</scope>
    <source>
        <strain evidence="4">CBS 568.67</strain>
    </source>
</reference>
<dbReference type="InterPro" id="IPR050700">
    <property type="entry name" value="YIM1/Zinc_Alcohol_DH_Fams"/>
</dbReference>
<evidence type="ECO:0000256" key="1">
    <source>
        <dbReference type="ARBA" id="ARBA00023002"/>
    </source>
</evidence>
<gene>
    <name evidence="4" type="primary">Aste57867_20279</name>
    <name evidence="3" type="ORF">As57867_020213</name>
    <name evidence="4" type="ORF">ASTE57867_20279</name>
</gene>
<reference evidence="3" key="2">
    <citation type="submission" date="2019-06" db="EMBL/GenBank/DDBJ databases">
        <title>Genomics analysis of Aphanomyces spp. identifies a new class of oomycete effector associated with host adaptation.</title>
        <authorList>
            <person name="Gaulin E."/>
        </authorList>
    </citation>
    <scope>NUCLEOTIDE SEQUENCE</scope>
    <source>
        <strain evidence="3">CBS 578.67</strain>
    </source>
</reference>
<dbReference type="Gene3D" id="3.40.50.720">
    <property type="entry name" value="NAD(P)-binding Rossmann-like Domain"/>
    <property type="match status" value="1"/>
</dbReference>
<evidence type="ECO:0000313" key="5">
    <source>
        <dbReference type="Proteomes" id="UP000332933"/>
    </source>
</evidence>
<feature type="domain" description="Enoyl reductase (ER)" evidence="2">
    <location>
        <begin position="44"/>
        <end position="340"/>
    </location>
</feature>
<dbReference type="SMART" id="SM00829">
    <property type="entry name" value="PKS_ER"/>
    <property type="match status" value="1"/>
</dbReference>
<sequence length="349" mass="37532">MGRLRNFCHDSTKLQRLLPALLQHTIIQFTTMPSVLYNFFSSTGRRYYPAPATPTLKSNDSVIVEVKAAAINPVDYKLPSLFLHGYGVGIDVAGVVTQVSPDVTTFAVGDRVFGAAKGGSLADRTVCKASELAKLPSSFTFVQGAALPVAYISGYQALANHGFQEGHKVLVIGASGGCGSAGVQLAKAMGASEVVGVCSKKNEEFVKSLGADRIIDYQTQSIGDGNDKHFDFVYDTATNSGGGEDYLTSAKAVLKDPTKHHVALNGPLSMWLRKLTGFPHPTIALIVSSQNSTDLEAIVRHLERSNQRPIIDSEFDFTEQGVEDAFAKLHSRRTKGKIVINLEMNPATK</sequence>
<keyword evidence="1" id="KW-0560">Oxidoreductase</keyword>
<dbReference type="InterPro" id="IPR020843">
    <property type="entry name" value="ER"/>
</dbReference>
<dbReference type="SUPFAM" id="SSF50129">
    <property type="entry name" value="GroES-like"/>
    <property type="match status" value="1"/>
</dbReference>
<dbReference type="SUPFAM" id="SSF51735">
    <property type="entry name" value="NAD(P)-binding Rossmann-fold domains"/>
    <property type="match status" value="1"/>
</dbReference>
<dbReference type="PROSITE" id="PS01162">
    <property type="entry name" value="QOR_ZETA_CRYSTAL"/>
    <property type="match status" value="1"/>
</dbReference>
<dbReference type="InterPro" id="IPR011032">
    <property type="entry name" value="GroES-like_sf"/>
</dbReference>
<dbReference type="PANTHER" id="PTHR11695">
    <property type="entry name" value="ALCOHOL DEHYDROGENASE RELATED"/>
    <property type="match status" value="1"/>
</dbReference>
<evidence type="ECO:0000313" key="3">
    <source>
        <dbReference type="EMBL" id="KAF0688077.1"/>
    </source>
</evidence>
<organism evidence="4 5">
    <name type="scientific">Aphanomyces stellatus</name>
    <dbReference type="NCBI Taxonomy" id="120398"/>
    <lineage>
        <taxon>Eukaryota</taxon>
        <taxon>Sar</taxon>
        <taxon>Stramenopiles</taxon>
        <taxon>Oomycota</taxon>
        <taxon>Saprolegniomycetes</taxon>
        <taxon>Saprolegniales</taxon>
        <taxon>Verrucalvaceae</taxon>
        <taxon>Aphanomyces</taxon>
    </lineage>
</organism>
<dbReference type="PANTHER" id="PTHR11695:SF294">
    <property type="entry name" value="RETICULON-4-INTERACTING PROTEIN 1, MITOCHONDRIAL"/>
    <property type="match status" value="1"/>
</dbReference>
<dbReference type="Pfam" id="PF13602">
    <property type="entry name" value="ADH_zinc_N_2"/>
    <property type="match status" value="1"/>
</dbReference>
<dbReference type="GO" id="GO:0016491">
    <property type="term" value="F:oxidoreductase activity"/>
    <property type="evidence" value="ECO:0007669"/>
    <property type="project" value="UniProtKB-KW"/>
</dbReference>
<dbReference type="EMBL" id="CAADRA010006792">
    <property type="protein sequence ID" value="VFT96969.1"/>
    <property type="molecule type" value="Genomic_DNA"/>
</dbReference>